<protein>
    <submittedName>
        <fullName evidence="2">Uncharacterized protein</fullName>
    </submittedName>
</protein>
<name>Q58PP0_9PROT</name>
<feature type="transmembrane region" description="Helical" evidence="1">
    <location>
        <begin position="16"/>
        <end position="38"/>
    </location>
</feature>
<gene>
    <name evidence="2" type="ORF">DelRiverFos06H03.11</name>
</gene>
<keyword evidence="1" id="KW-0472">Membrane</keyword>
<sequence length="42" mass="4581">MNKLTISQIRQKSGTYYAVGIALFSSFFLVIAVIAKLISSNS</sequence>
<evidence type="ECO:0000256" key="1">
    <source>
        <dbReference type="SAM" id="Phobius"/>
    </source>
</evidence>
<accession>Q58PP0</accession>
<dbReference type="AlphaFoldDB" id="Q58PP0"/>
<reference evidence="2" key="1">
    <citation type="journal article" date="2005" name="Environ. Microbiol.">
        <title>Aerobic anoxygenic photosynthesis genes and operons in uncultured bacteria in the Delaware River.</title>
        <authorList>
            <person name="Waidner L.A."/>
            <person name="Kirchman D.L."/>
        </authorList>
    </citation>
    <scope>NUCLEOTIDE SEQUENCE</scope>
</reference>
<organism evidence="2">
    <name type="scientific">uncultured proteobacterium DelRiverFos06H03</name>
    <dbReference type="NCBI Taxonomy" id="311783"/>
    <lineage>
        <taxon>Bacteria</taxon>
        <taxon>Pseudomonadati</taxon>
        <taxon>Pseudomonadota</taxon>
        <taxon>environmental samples</taxon>
    </lineage>
</organism>
<dbReference type="EMBL" id="AY912082">
    <property type="protein sequence ID" value="AAX48192.1"/>
    <property type="molecule type" value="Genomic_DNA"/>
</dbReference>
<proteinExistence type="predicted"/>
<keyword evidence="1" id="KW-0812">Transmembrane</keyword>
<evidence type="ECO:0000313" key="2">
    <source>
        <dbReference type="EMBL" id="AAX48192.1"/>
    </source>
</evidence>
<keyword evidence="1" id="KW-1133">Transmembrane helix</keyword>